<feature type="transmembrane region" description="Helical" evidence="1">
    <location>
        <begin position="9"/>
        <end position="27"/>
    </location>
</feature>
<evidence type="ECO:0000259" key="2">
    <source>
        <dbReference type="Pfam" id="PF24358"/>
    </source>
</evidence>
<organism evidence="3 4">
    <name type="scientific">Heracleum sosnowskyi</name>
    <dbReference type="NCBI Taxonomy" id="360622"/>
    <lineage>
        <taxon>Eukaryota</taxon>
        <taxon>Viridiplantae</taxon>
        <taxon>Streptophyta</taxon>
        <taxon>Embryophyta</taxon>
        <taxon>Tracheophyta</taxon>
        <taxon>Spermatophyta</taxon>
        <taxon>Magnoliopsida</taxon>
        <taxon>eudicotyledons</taxon>
        <taxon>Gunneridae</taxon>
        <taxon>Pentapetalae</taxon>
        <taxon>asterids</taxon>
        <taxon>campanulids</taxon>
        <taxon>Apiales</taxon>
        <taxon>Apiaceae</taxon>
        <taxon>Apioideae</taxon>
        <taxon>apioid superclade</taxon>
        <taxon>Tordylieae</taxon>
        <taxon>Tordyliinae</taxon>
        <taxon>Heracleum</taxon>
    </lineage>
</organism>
<feature type="transmembrane region" description="Helical" evidence="1">
    <location>
        <begin position="39"/>
        <end position="58"/>
    </location>
</feature>
<evidence type="ECO:0000313" key="4">
    <source>
        <dbReference type="Proteomes" id="UP001237642"/>
    </source>
</evidence>
<evidence type="ECO:0000256" key="1">
    <source>
        <dbReference type="SAM" id="Phobius"/>
    </source>
</evidence>
<feature type="transmembrane region" description="Helical" evidence="1">
    <location>
        <begin position="70"/>
        <end position="91"/>
    </location>
</feature>
<accession>A0AAD8H1M5</accession>
<proteinExistence type="predicted"/>
<feature type="transmembrane region" description="Helical" evidence="1">
    <location>
        <begin position="103"/>
        <end position="122"/>
    </location>
</feature>
<keyword evidence="1" id="KW-0472">Membrane</keyword>
<dbReference type="EMBL" id="JAUIZM010000010">
    <property type="protein sequence ID" value="KAK1359300.1"/>
    <property type="molecule type" value="Genomic_DNA"/>
</dbReference>
<name>A0AAD8H1M5_9APIA</name>
<comment type="caution">
    <text evidence="3">The sequence shown here is derived from an EMBL/GenBank/DDBJ whole genome shotgun (WGS) entry which is preliminary data.</text>
</comment>
<dbReference type="InterPro" id="IPR056228">
    <property type="entry name" value="ABCC10-like_N"/>
</dbReference>
<keyword evidence="1" id="KW-0812">Transmembrane</keyword>
<reference evidence="3" key="2">
    <citation type="submission" date="2023-05" db="EMBL/GenBank/DDBJ databases">
        <authorList>
            <person name="Schelkunov M.I."/>
        </authorList>
    </citation>
    <scope>NUCLEOTIDE SEQUENCE</scope>
    <source>
        <strain evidence="3">Hsosn_3</strain>
        <tissue evidence="3">Leaf</tissue>
    </source>
</reference>
<keyword evidence="4" id="KW-1185">Reference proteome</keyword>
<feature type="domain" description="ABCC10-like N-terminal" evidence="2">
    <location>
        <begin position="2"/>
        <end position="126"/>
    </location>
</feature>
<dbReference type="Proteomes" id="UP001237642">
    <property type="component" value="Unassembled WGS sequence"/>
</dbReference>
<keyword evidence="1" id="KW-1133">Transmembrane helix</keyword>
<sequence>MPLSIWSSVLNYGIGLVYAGLGIAIITQKISSERTLFPLHQWLVVFVQGFTMAILGTFGFRKQHNPHVIALKLLSALFVIYVAFISISSSWEVISYNKTSLKSVLDIITLPGAVLFFLCVLVEHKHAKLKQTSTRPQPYIHLCKVKGLVLEVTSVRMKMLLLSVVQEF</sequence>
<gene>
    <name evidence="3" type="ORF">POM88_043774</name>
</gene>
<dbReference type="Pfam" id="PF24358">
    <property type="entry name" value="ABCC10_N"/>
    <property type="match status" value="1"/>
</dbReference>
<protein>
    <recommendedName>
        <fullName evidence="2">ABCC10-like N-terminal domain-containing protein</fullName>
    </recommendedName>
</protein>
<evidence type="ECO:0000313" key="3">
    <source>
        <dbReference type="EMBL" id="KAK1359300.1"/>
    </source>
</evidence>
<reference evidence="3" key="1">
    <citation type="submission" date="2023-02" db="EMBL/GenBank/DDBJ databases">
        <title>Genome of toxic invasive species Heracleum sosnowskyi carries increased number of genes despite the absence of recent whole-genome duplications.</title>
        <authorList>
            <person name="Schelkunov M."/>
            <person name="Shtratnikova V."/>
            <person name="Makarenko M."/>
            <person name="Klepikova A."/>
            <person name="Omelchenko D."/>
            <person name="Novikova G."/>
            <person name="Obukhova E."/>
            <person name="Bogdanov V."/>
            <person name="Penin A."/>
            <person name="Logacheva M."/>
        </authorList>
    </citation>
    <scope>NUCLEOTIDE SEQUENCE</scope>
    <source>
        <strain evidence="3">Hsosn_3</strain>
        <tissue evidence="3">Leaf</tissue>
    </source>
</reference>
<dbReference type="AlphaFoldDB" id="A0AAD8H1M5"/>